<keyword evidence="2 7" id="KW-0678">Repressor</keyword>
<evidence type="ECO:0000256" key="5">
    <source>
        <dbReference type="ARBA" id="ARBA00023125"/>
    </source>
</evidence>
<dbReference type="Proteomes" id="UP001155241">
    <property type="component" value="Unassembled WGS sequence"/>
</dbReference>
<evidence type="ECO:0000256" key="1">
    <source>
        <dbReference type="ARBA" id="ARBA00022490"/>
    </source>
</evidence>
<evidence type="ECO:0000256" key="7">
    <source>
        <dbReference type="HAMAP-Rule" id="MF_01131"/>
    </source>
</evidence>
<name>A0A9X2FF65_9BACT</name>
<keyword evidence="1 7" id="KW-0963">Cytoplasm</keyword>
<comment type="similarity">
    <text evidence="7">Belongs to the transcriptional regulatory Rex family.</text>
</comment>
<dbReference type="NCBIfam" id="NF003994">
    <property type="entry name" value="PRK05472.2-3"/>
    <property type="match status" value="1"/>
</dbReference>
<feature type="domain" description="CoA-binding" evidence="8">
    <location>
        <begin position="89"/>
        <end position="190"/>
    </location>
</feature>
<dbReference type="NCBIfam" id="NF003993">
    <property type="entry name" value="PRK05472.2-2"/>
    <property type="match status" value="1"/>
</dbReference>
<gene>
    <name evidence="7" type="primary">rex</name>
    <name evidence="9" type="ORF">NG895_28995</name>
</gene>
<protein>
    <recommendedName>
        <fullName evidence="7">Redox-sensing transcriptional repressor Rex</fullName>
    </recommendedName>
</protein>
<dbReference type="SUPFAM" id="SSF46785">
    <property type="entry name" value="Winged helix' DNA-binding domain"/>
    <property type="match status" value="1"/>
</dbReference>
<dbReference type="GO" id="GO:0003677">
    <property type="term" value="F:DNA binding"/>
    <property type="evidence" value="ECO:0007669"/>
    <property type="project" value="UniProtKB-UniRule"/>
</dbReference>
<dbReference type="GO" id="GO:0003700">
    <property type="term" value="F:DNA-binding transcription factor activity"/>
    <property type="evidence" value="ECO:0007669"/>
    <property type="project" value="UniProtKB-UniRule"/>
</dbReference>
<keyword evidence="5 7" id="KW-0238">DNA-binding</keyword>
<dbReference type="Pfam" id="PF06971">
    <property type="entry name" value="Put_DNA-bind_N"/>
    <property type="match status" value="1"/>
</dbReference>
<accession>A0A9X2FF65</accession>
<dbReference type="NCBIfam" id="NF003996">
    <property type="entry name" value="PRK05472.2-5"/>
    <property type="match status" value="1"/>
</dbReference>
<evidence type="ECO:0000259" key="8">
    <source>
        <dbReference type="SMART" id="SM00881"/>
    </source>
</evidence>
<evidence type="ECO:0000256" key="3">
    <source>
        <dbReference type="ARBA" id="ARBA00023015"/>
    </source>
</evidence>
<dbReference type="GO" id="GO:0051775">
    <property type="term" value="P:response to redox state"/>
    <property type="evidence" value="ECO:0007669"/>
    <property type="project" value="InterPro"/>
</dbReference>
<dbReference type="InterPro" id="IPR003781">
    <property type="entry name" value="CoA-bd"/>
</dbReference>
<evidence type="ECO:0000256" key="6">
    <source>
        <dbReference type="ARBA" id="ARBA00023163"/>
    </source>
</evidence>
<keyword evidence="10" id="KW-1185">Reference proteome</keyword>
<reference evidence="9" key="1">
    <citation type="submission" date="2022-06" db="EMBL/GenBank/DDBJ databases">
        <title>Aeoliella straminimaris, a novel planctomycete from sediments.</title>
        <authorList>
            <person name="Vitorino I.R."/>
            <person name="Lage O.M."/>
        </authorList>
    </citation>
    <scope>NUCLEOTIDE SEQUENCE</scope>
    <source>
        <strain evidence="9">ICT_H6.2</strain>
    </source>
</reference>
<dbReference type="SMART" id="SM00881">
    <property type="entry name" value="CoA_binding"/>
    <property type="match status" value="1"/>
</dbReference>
<dbReference type="EMBL" id="JAMXLR010000093">
    <property type="protein sequence ID" value="MCO6047960.1"/>
    <property type="molecule type" value="Genomic_DNA"/>
</dbReference>
<proteinExistence type="inferred from homology"/>
<dbReference type="Gene3D" id="1.10.10.10">
    <property type="entry name" value="Winged helix-like DNA-binding domain superfamily/Winged helix DNA-binding domain"/>
    <property type="match status" value="1"/>
</dbReference>
<dbReference type="Gene3D" id="3.40.50.720">
    <property type="entry name" value="NAD(P)-binding Rossmann-like Domain"/>
    <property type="match status" value="1"/>
</dbReference>
<dbReference type="NCBIfam" id="NF003992">
    <property type="entry name" value="PRK05472.2-1"/>
    <property type="match status" value="1"/>
</dbReference>
<comment type="subunit">
    <text evidence="7">Homodimer.</text>
</comment>
<evidence type="ECO:0000313" key="10">
    <source>
        <dbReference type="Proteomes" id="UP001155241"/>
    </source>
</evidence>
<keyword evidence="6 7" id="KW-0804">Transcription</keyword>
<evidence type="ECO:0000313" key="9">
    <source>
        <dbReference type="EMBL" id="MCO6047960.1"/>
    </source>
</evidence>
<dbReference type="AlphaFoldDB" id="A0A9X2FF65"/>
<dbReference type="SUPFAM" id="SSF51735">
    <property type="entry name" value="NAD(P)-binding Rossmann-fold domains"/>
    <property type="match status" value="1"/>
</dbReference>
<dbReference type="InterPro" id="IPR022876">
    <property type="entry name" value="Tscrpt_rep_Rex"/>
</dbReference>
<sequence length="222" mass="23549">MSSGRRKSDSVDPKDVPKAVVSRLSLYLRELHHLIAAGHATTSSGRLGQQLGFSDAQVRRDLAYFGHFGQPGVGYRCDELIGAIRGILGTDREWRVAMVGVGNLGQALLGYRGFASQGFKIVAAFDVDQSKTNRQLGGVPVFALDDLAQVVQDQRIELGLVAVPASTAQLAADRLVAAGVAGILNFAPVTLNLPDHVSHVGVDLATELEQLCFSVANRSSGT</sequence>
<dbReference type="Pfam" id="PF02629">
    <property type="entry name" value="CoA_binding"/>
    <property type="match status" value="1"/>
</dbReference>
<dbReference type="PANTHER" id="PTHR35786:SF1">
    <property type="entry name" value="REDOX-SENSING TRANSCRIPTIONAL REPRESSOR REX 1"/>
    <property type="match status" value="1"/>
</dbReference>
<feature type="DNA-binding region" description="H-T-H motif" evidence="7">
    <location>
        <begin position="26"/>
        <end position="65"/>
    </location>
</feature>
<dbReference type="InterPro" id="IPR036388">
    <property type="entry name" value="WH-like_DNA-bd_sf"/>
</dbReference>
<feature type="binding site" evidence="7">
    <location>
        <begin position="100"/>
        <end position="105"/>
    </location>
    <ligand>
        <name>NAD(+)</name>
        <dbReference type="ChEBI" id="CHEBI:57540"/>
    </ligand>
</feature>
<dbReference type="PANTHER" id="PTHR35786">
    <property type="entry name" value="REDOX-SENSING TRANSCRIPTIONAL REPRESSOR REX"/>
    <property type="match status" value="1"/>
</dbReference>
<dbReference type="InterPro" id="IPR009718">
    <property type="entry name" value="Rex_DNA-bd_C_dom"/>
</dbReference>
<evidence type="ECO:0000256" key="2">
    <source>
        <dbReference type="ARBA" id="ARBA00022491"/>
    </source>
</evidence>
<dbReference type="GO" id="GO:0005737">
    <property type="term" value="C:cytoplasm"/>
    <property type="evidence" value="ECO:0007669"/>
    <property type="project" value="UniProtKB-SubCell"/>
</dbReference>
<comment type="function">
    <text evidence="7">Modulates transcription in response to changes in cellular NADH/NAD(+) redox state.</text>
</comment>
<dbReference type="InterPro" id="IPR036291">
    <property type="entry name" value="NAD(P)-bd_dom_sf"/>
</dbReference>
<evidence type="ECO:0000256" key="4">
    <source>
        <dbReference type="ARBA" id="ARBA00023027"/>
    </source>
</evidence>
<keyword evidence="3 7" id="KW-0805">Transcription regulation</keyword>
<dbReference type="InterPro" id="IPR036390">
    <property type="entry name" value="WH_DNA-bd_sf"/>
</dbReference>
<dbReference type="NCBIfam" id="NF003989">
    <property type="entry name" value="PRK05472.1-3"/>
    <property type="match status" value="1"/>
</dbReference>
<dbReference type="GO" id="GO:0045892">
    <property type="term" value="P:negative regulation of DNA-templated transcription"/>
    <property type="evidence" value="ECO:0007669"/>
    <property type="project" value="InterPro"/>
</dbReference>
<keyword evidence="4 7" id="KW-0520">NAD</keyword>
<comment type="subcellular location">
    <subcellularLocation>
        <location evidence="7">Cytoplasm</location>
    </subcellularLocation>
</comment>
<comment type="caution">
    <text evidence="9">The sequence shown here is derived from an EMBL/GenBank/DDBJ whole genome shotgun (WGS) entry which is preliminary data.</text>
</comment>
<dbReference type="InterPro" id="IPR058236">
    <property type="entry name" value="Rex_actinobacterial-type"/>
</dbReference>
<dbReference type="NCBIfam" id="NF003995">
    <property type="entry name" value="PRK05472.2-4"/>
    <property type="match status" value="1"/>
</dbReference>
<dbReference type="HAMAP" id="MF_01131">
    <property type="entry name" value="Rex"/>
    <property type="match status" value="1"/>
</dbReference>
<dbReference type="RefSeq" id="WP_252856075.1">
    <property type="nucleotide sequence ID" value="NZ_JAMXLR010000093.1"/>
</dbReference>
<organism evidence="9 10">
    <name type="scientific">Aeoliella straminimaris</name>
    <dbReference type="NCBI Taxonomy" id="2954799"/>
    <lineage>
        <taxon>Bacteria</taxon>
        <taxon>Pseudomonadati</taxon>
        <taxon>Planctomycetota</taxon>
        <taxon>Planctomycetia</taxon>
        <taxon>Pirellulales</taxon>
        <taxon>Lacipirellulaceae</taxon>
        <taxon>Aeoliella</taxon>
    </lineage>
</organism>